<comment type="subcellular location">
    <subcellularLocation>
        <location evidence="1">Cell membrane</location>
        <topology evidence="1">Multi-pass membrane protein</topology>
    </subcellularLocation>
</comment>
<evidence type="ECO:0000256" key="5">
    <source>
        <dbReference type="ARBA" id="ARBA00022989"/>
    </source>
</evidence>
<reference evidence="10 11" key="1">
    <citation type="submission" date="2018-10" db="EMBL/GenBank/DDBJ databases">
        <title>Lactobacillus sp. R7 and Lactobacillus sp. R19 isolated from fermented mustard green product of Taiwan.</title>
        <authorList>
            <person name="Lin S.-T."/>
        </authorList>
    </citation>
    <scope>NUCLEOTIDE SEQUENCE [LARGE SCALE GENOMIC DNA]</scope>
    <source>
        <strain evidence="10 11">BCRC 81127</strain>
    </source>
</reference>
<gene>
    <name evidence="10" type="ORF">EGT49_06335</name>
</gene>
<keyword evidence="2 7" id="KW-0812">Transmembrane</keyword>
<feature type="domain" description="ABC transporter" evidence="8">
    <location>
        <begin position="320"/>
        <end position="522"/>
    </location>
</feature>
<evidence type="ECO:0000256" key="6">
    <source>
        <dbReference type="ARBA" id="ARBA00023136"/>
    </source>
</evidence>
<evidence type="ECO:0000313" key="11">
    <source>
        <dbReference type="Proteomes" id="UP000298021"/>
    </source>
</evidence>
<dbReference type="GO" id="GO:0016887">
    <property type="term" value="F:ATP hydrolysis activity"/>
    <property type="evidence" value="ECO:0007669"/>
    <property type="project" value="InterPro"/>
</dbReference>
<dbReference type="Gene3D" id="3.40.50.300">
    <property type="entry name" value="P-loop containing nucleotide triphosphate hydrolases"/>
    <property type="match status" value="1"/>
</dbReference>
<evidence type="ECO:0000256" key="3">
    <source>
        <dbReference type="ARBA" id="ARBA00022741"/>
    </source>
</evidence>
<dbReference type="PROSITE" id="PS50893">
    <property type="entry name" value="ABC_TRANSPORTER_2"/>
    <property type="match status" value="1"/>
</dbReference>
<feature type="transmembrane region" description="Helical" evidence="7">
    <location>
        <begin position="46"/>
        <end position="68"/>
    </location>
</feature>
<dbReference type="InterPro" id="IPR003593">
    <property type="entry name" value="AAA+_ATPase"/>
</dbReference>
<dbReference type="SMART" id="SM00382">
    <property type="entry name" value="AAA"/>
    <property type="match status" value="1"/>
</dbReference>
<protein>
    <submittedName>
        <fullName evidence="10">ABC transporter ATP-binding protein</fullName>
    </submittedName>
</protein>
<feature type="transmembrane region" description="Helical" evidence="7">
    <location>
        <begin position="12"/>
        <end position="31"/>
    </location>
</feature>
<dbReference type="OrthoDB" id="95687at2"/>
<dbReference type="Pfam" id="PF00664">
    <property type="entry name" value="ABC_membrane"/>
    <property type="match status" value="1"/>
</dbReference>
<dbReference type="InterPro" id="IPR003439">
    <property type="entry name" value="ABC_transporter-like_ATP-bd"/>
</dbReference>
<dbReference type="InterPro" id="IPR011527">
    <property type="entry name" value="ABC1_TM_dom"/>
</dbReference>
<dbReference type="SUPFAM" id="SSF52540">
    <property type="entry name" value="P-loop containing nucleoside triphosphate hydrolases"/>
    <property type="match status" value="1"/>
</dbReference>
<evidence type="ECO:0000259" key="8">
    <source>
        <dbReference type="PROSITE" id="PS50893"/>
    </source>
</evidence>
<dbReference type="PANTHER" id="PTHR24221">
    <property type="entry name" value="ATP-BINDING CASSETTE SUB-FAMILY B"/>
    <property type="match status" value="1"/>
</dbReference>
<keyword evidence="6 7" id="KW-0472">Membrane</keyword>
<dbReference type="PANTHER" id="PTHR24221:SF654">
    <property type="entry name" value="ATP-BINDING CASSETTE SUB-FAMILY B MEMBER 6"/>
    <property type="match status" value="1"/>
</dbReference>
<dbReference type="Proteomes" id="UP000298021">
    <property type="component" value="Unassembled WGS sequence"/>
</dbReference>
<dbReference type="PROSITE" id="PS00211">
    <property type="entry name" value="ABC_TRANSPORTER_1"/>
    <property type="match status" value="1"/>
</dbReference>
<dbReference type="CDD" id="cd03228">
    <property type="entry name" value="ABCC_MRP_Like"/>
    <property type="match status" value="1"/>
</dbReference>
<dbReference type="GO" id="GO:0005524">
    <property type="term" value="F:ATP binding"/>
    <property type="evidence" value="ECO:0007669"/>
    <property type="project" value="UniProtKB-KW"/>
</dbReference>
<dbReference type="RefSeq" id="WP_135372624.1">
    <property type="nucleotide sequence ID" value="NZ_RKLY01000013.1"/>
</dbReference>
<dbReference type="InterPro" id="IPR039421">
    <property type="entry name" value="Type_1_exporter"/>
</dbReference>
<name>A0A4Z0JN52_9LACO</name>
<dbReference type="InterPro" id="IPR027417">
    <property type="entry name" value="P-loop_NTPase"/>
</dbReference>
<dbReference type="GO" id="GO:0140359">
    <property type="term" value="F:ABC-type transporter activity"/>
    <property type="evidence" value="ECO:0007669"/>
    <property type="project" value="InterPro"/>
</dbReference>
<evidence type="ECO:0000256" key="7">
    <source>
        <dbReference type="SAM" id="Phobius"/>
    </source>
</evidence>
<dbReference type="Gene3D" id="1.20.1560.10">
    <property type="entry name" value="ABC transporter type 1, transmembrane domain"/>
    <property type="match status" value="1"/>
</dbReference>
<accession>A0A4Z0JN52</accession>
<comment type="caution">
    <text evidence="10">The sequence shown here is derived from an EMBL/GenBank/DDBJ whole genome shotgun (WGS) entry which is preliminary data.</text>
</comment>
<keyword evidence="11" id="KW-1185">Reference proteome</keyword>
<sequence length="524" mass="59049">MILKYIKTRYIVNFLILSFLKSLQVVFIALISQQMINWITDPKLDYLLMLVVIAFAGLILFWVIGILYQKMYFIVVKTANYRIKAIASNYLIFNNHPTVNVDTSFFTNDLKALEANKVEAELQIVTNVIQFITAVVSASVASIPLTIIFMLASFLPGILQRLLGKNIEAKSQIWDKDNSKYTETVKETEMFSKSARLYNSEAGLWRRFKSAASLMENSLMRLNFWEGFTNETISVIAYAAITIAPIALGVYLVSIRNITLGTLIMISQLSNNFVNPVITISAYVNNLRAAKPMWNKFLILTKNTDHLESRTTTINDPRSLTLKDVTVALDGNDIFENVSFNVEKGDKVLIVAPSGWGKSTLLNTLLGNVAIKNGEYLINNQSVTRNVENVHNYFSYINQEPRLLDDTVLYNITLGNPVSDNQLNDVIKKSGLSDLVKNKGLDFKVGKSGENLSGGQKQRIEIARALYFKRPFLLADEATASLDPDLSKKIHDTLLKDYSGTVIEVAHHLSDEERNMFNKVYSFK</sequence>
<dbReference type="InterPro" id="IPR036640">
    <property type="entry name" value="ABC1_TM_sf"/>
</dbReference>
<dbReference type="GO" id="GO:0034040">
    <property type="term" value="F:ATPase-coupled lipid transmembrane transporter activity"/>
    <property type="evidence" value="ECO:0007669"/>
    <property type="project" value="TreeGrafter"/>
</dbReference>
<evidence type="ECO:0000256" key="1">
    <source>
        <dbReference type="ARBA" id="ARBA00004651"/>
    </source>
</evidence>
<proteinExistence type="predicted"/>
<dbReference type="AlphaFoldDB" id="A0A4Z0JN52"/>
<keyword evidence="4 10" id="KW-0067">ATP-binding</keyword>
<evidence type="ECO:0000313" key="10">
    <source>
        <dbReference type="EMBL" id="TGD23308.1"/>
    </source>
</evidence>
<feature type="transmembrane region" description="Helical" evidence="7">
    <location>
        <begin position="131"/>
        <end position="155"/>
    </location>
</feature>
<dbReference type="Pfam" id="PF00005">
    <property type="entry name" value="ABC_tran"/>
    <property type="match status" value="1"/>
</dbReference>
<dbReference type="PROSITE" id="PS50929">
    <property type="entry name" value="ABC_TM1F"/>
    <property type="match status" value="1"/>
</dbReference>
<keyword evidence="5 7" id="KW-1133">Transmembrane helix</keyword>
<dbReference type="InterPro" id="IPR017871">
    <property type="entry name" value="ABC_transporter-like_CS"/>
</dbReference>
<evidence type="ECO:0000256" key="4">
    <source>
        <dbReference type="ARBA" id="ARBA00022840"/>
    </source>
</evidence>
<dbReference type="GO" id="GO:0005886">
    <property type="term" value="C:plasma membrane"/>
    <property type="evidence" value="ECO:0007669"/>
    <property type="project" value="UniProtKB-SubCell"/>
</dbReference>
<evidence type="ECO:0000259" key="9">
    <source>
        <dbReference type="PROSITE" id="PS50929"/>
    </source>
</evidence>
<organism evidence="10 11">
    <name type="scientific">Companilactobacillus suantsaicola</name>
    <dbReference type="NCBI Taxonomy" id="2487723"/>
    <lineage>
        <taxon>Bacteria</taxon>
        <taxon>Bacillati</taxon>
        <taxon>Bacillota</taxon>
        <taxon>Bacilli</taxon>
        <taxon>Lactobacillales</taxon>
        <taxon>Lactobacillaceae</taxon>
        <taxon>Companilactobacillus</taxon>
    </lineage>
</organism>
<feature type="transmembrane region" description="Helical" evidence="7">
    <location>
        <begin position="235"/>
        <end position="255"/>
    </location>
</feature>
<keyword evidence="3" id="KW-0547">Nucleotide-binding</keyword>
<evidence type="ECO:0000256" key="2">
    <source>
        <dbReference type="ARBA" id="ARBA00022692"/>
    </source>
</evidence>
<feature type="domain" description="ABC transmembrane type-1" evidence="9">
    <location>
        <begin position="15"/>
        <end position="289"/>
    </location>
</feature>
<dbReference type="EMBL" id="RKLY01000013">
    <property type="protein sequence ID" value="TGD23308.1"/>
    <property type="molecule type" value="Genomic_DNA"/>
</dbReference>
<dbReference type="SUPFAM" id="SSF90123">
    <property type="entry name" value="ABC transporter transmembrane region"/>
    <property type="match status" value="1"/>
</dbReference>